<dbReference type="OrthoDB" id="4168525at2"/>
<comment type="similarity">
    <text evidence="1 2">Belongs to the cytochrome P450 family.</text>
</comment>
<dbReference type="GO" id="GO:0036199">
    <property type="term" value="F:cholest-4-en-3-one 26-monooxygenase activity"/>
    <property type="evidence" value="ECO:0007669"/>
    <property type="project" value="TreeGrafter"/>
</dbReference>
<dbReference type="PANTHER" id="PTHR46696">
    <property type="entry name" value="P450, PUTATIVE (EUROFUNG)-RELATED"/>
    <property type="match status" value="1"/>
</dbReference>
<organism evidence="3 4">
    <name type="scientific">Kitasatospora cineracea</name>
    <dbReference type="NCBI Taxonomy" id="88074"/>
    <lineage>
        <taxon>Bacteria</taxon>
        <taxon>Bacillati</taxon>
        <taxon>Actinomycetota</taxon>
        <taxon>Actinomycetes</taxon>
        <taxon>Kitasatosporales</taxon>
        <taxon>Streptomycetaceae</taxon>
        <taxon>Kitasatospora</taxon>
    </lineage>
</organism>
<keyword evidence="2" id="KW-0503">Monooxygenase</keyword>
<evidence type="ECO:0000256" key="1">
    <source>
        <dbReference type="ARBA" id="ARBA00010617"/>
    </source>
</evidence>
<dbReference type="SUPFAM" id="SSF48264">
    <property type="entry name" value="Cytochrome P450"/>
    <property type="match status" value="1"/>
</dbReference>
<dbReference type="Pfam" id="PF00067">
    <property type="entry name" value="p450"/>
    <property type="match status" value="1"/>
</dbReference>
<dbReference type="InterPro" id="IPR002397">
    <property type="entry name" value="Cyt_P450_B"/>
</dbReference>
<dbReference type="GO" id="GO:0005506">
    <property type="term" value="F:iron ion binding"/>
    <property type="evidence" value="ECO:0007669"/>
    <property type="project" value="InterPro"/>
</dbReference>
<dbReference type="PRINTS" id="PR00385">
    <property type="entry name" value="P450"/>
</dbReference>
<gene>
    <name evidence="3" type="ORF">EDD39_0689</name>
</gene>
<dbReference type="Proteomes" id="UP000267408">
    <property type="component" value="Unassembled WGS sequence"/>
</dbReference>
<dbReference type="GO" id="GO:0020037">
    <property type="term" value="F:heme binding"/>
    <property type="evidence" value="ECO:0007669"/>
    <property type="project" value="InterPro"/>
</dbReference>
<dbReference type="GO" id="GO:0006707">
    <property type="term" value="P:cholesterol catabolic process"/>
    <property type="evidence" value="ECO:0007669"/>
    <property type="project" value="TreeGrafter"/>
</dbReference>
<dbReference type="PANTHER" id="PTHR46696:SF4">
    <property type="entry name" value="BIOTIN BIOSYNTHESIS CYTOCHROME P450"/>
    <property type="match status" value="1"/>
</dbReference>
<reference evidence="3 4" key="1">
    <citation type="submission" date="2018-11" db="EMBL/GenBank/DDBJ databases">
        <title>Sequencing the genomes of 1000 actinobacteria strains.</title>
        <authorList>
            <person name="Klenk H.-P."/>
        </authorList>
    </citation>
    <scope>NUCLEOTIDE SEQUENCE [LARGE SCALE GENOMIC DNA]</scope>
    <source>
        <strain evidence="3 4">DSM 44780</strain>
    </source>
</reference>
<sequence length="406" mass="43126">MSAAATLAPAPAPAVPAGPDAGFGGPAFRLDPYPVYAALRAAGPLVRSDAHRTWFATTHEAVGAVLRDRRAGVESPFRATRVLFGRTVTDVDGAEHVKLRSLTNHSFSASAVPGYLEDLVPSAVHAVVDALGEAGTADFVPAFANAVPIRVMSRIIGLRPADVPEFQRCSDAVIAFIDSAEPPARRAAVAAWQRMQVLLHARIAELRPAPDASVIGRLLAAAADGADVDDAEIVRQVGLLIPAAIDTSNRLIANALHVLCSRPELLREVYARPELVDGVVEETLRFEPPIHSTVRIWGGGELLGTDIPRGSLITVLLGSANRDPAVFPDPDAFDPNRPAAARQLSFGAGRHQCMGRRMALAEVRTALRILLERRPGLRFADGPPQPVEGLSFRSPAGLLLSYGSTR</sequence>
<name>A0A8G1UJ88_9ACTN</name>
<dbReference type="Gene3D" id="1.10.630.10">
    <property type="entry name" value="Cytochrome P450"/>
    <property type="match status" value="1"/>
</dbReference>
<keyword evidence="2" id="KW-0479">Metal-binding</keyword>
<proteinExistence type="inferred from homology"/>
<evidence type="ECO:0000256" key="2">
    <source>
        <dbReference type="RuleBase" id="RU000461"/>
    </source>
</evidence>
<evidence type="ECO:0000313" key="4">
    <source>
        <dbReference type="Proteomes" id="UP000267408"/>
    </source>
</evidence>
<keyword evidence="2" id="KW-0560">Oxidoreductase</keyword>
<dbReference type="InterPro" id="IPR036396">
    <property type="entry name" value="Cyt_P450_sf"/>
</dbReference>
<protein>
    <submittedName>
        <fullName evidence="3">Pulcherriminic acid synthase</fullName>
    </submittedName>
</protein>
<dbReference type="PRINTS" id="PR00359">
    <property type="entry name" value="BP450"/>
</dbReference>
<comment type="caution">
    <text evidence="3">The sequence shown here is derived from an EMBL/GenBank/DDBJ whole genome shotgun (WGS) entry which is preliminary data.</text>
</comment>
<dbReference type="EMBL" id="RJVJ01000001">
    <property type="protein sequence ID" value="ROR42564.1"/>
    <property type="molecule type" value="Genomic_DNA"/>
</dbReference>
<dbReference type="InterPro" id="IPR017972">
    <property type="entry name" value="Cyt_P450_CS"/>
</dbReference>
<dbReference type="RefSeq" id="WP_123553309.1">
    <property type="nucleotide sequence ID" value="NZ_RJVJ01000001.1"/>
</dbReference>
<dbReference type="GO" id="GO:0008395">
    <property type="term" value="F:steroid hydroxylase activity"/>
    <property type="evidence" value="ECO:0007669"/>
    <property type="project" value="TreeGrafter"/>
</dbReference>
<keyword evidence="2" id="KW-0349">Heme</keyword>
<dbReference type="InterPro" id="IPR001128">
    <property type="entry name" value="Cyt_P450"/>
</dbReference>
<accession>A0A8G1UJ88</accession>
<evidence type="ECO:0000313" key="3">
    <source>
        <dbReference type="EMBL" id="ROR42564.1"/>
    </source>
</evidence>
<dbReference type="AlphaFoldDB" id="A0A8G1UJ88"/>
<keyword evidence="2" id="KW-0408">Iron</keyword>
<dbReference type="PROSITE" id="PS00086">
    <property type="entry name" value="CYTOCHROME_P450"/>
    <property type="match status" value="1"/>
</dbReference>